<dbReference type="GO" id="GO:0005509">
    <property type="term" value="F:calcium ion binding"/>
    <property type="evidence" value="ECO:0007669"/>
    <property type="project" value="UniProtKB-UniRule"/>
</dbReference>
<dbReference type="InterPro" id="IPR002126">
    <property type="entry name" value="Cadherin-like_dom"/>
</dbReference>
<dbReference type="Pfam" id="PF00028">
    <property type="entry name" value="Cadherin"/>
    <property type="match status" value="1"/>
</dbReference>
<keyword evidence="4 7" id="KW-0106">Calcium</keyword>
<evidence type="ECO:0000256" key="1">
    <source>
        <dbReference type="ARBA" id="ARBA00004370"/>
    </source>
</evidence>
<dbReference type="Gene3D" id="2.60.40.60">
    <property type="entry name" value="Cadherins"/>
    <property type="match status" value="2"/>
</dbReference>
<gene>
    <name evidence="10" type="ORF">J1605_018600</name>
</gene>
<name>A0AB34HV75_ESCRO</name>
<accession>A0AB34HV75</accession>
<evidence type="ECO:0000313" key="11">
    <source>
        <dbReference type="Proteomes" id="UP001159641"/>
    </source>
</evidence>
<comment type="subcellular location">
    <subcellularLocation>
        <location evidence="1">Membrane</location>
    </subcellularLocation>
</comment>
<dbReference type="AlphaFoldDB" id="A0AB34HV75"/>
<dbReference type="SUPFAM" id="SSF49313">
    <property type="entry name" value="Cadherin-like"/>
    <property type="match status" value="1"/>
</dbReference>
<evidence type="ECO:0000256" key="4">
    <source>
        <dbReference type="ARBA" id="ARBA00022837"/>
    </source>
</evidence>
<dbReference type="InterPro" id="IPR020894">
    <property type="entry name" value="Cadherin_CS"/>
</dbReference>
<evidence type="ECO:0000313" key="10">
    <source>
        <dbReference type="EMBL" id="KAJ8795013.1"/>
    </source>
</evidence>
<protein>
    <recommendedName>
        <fullName evidence="9">Cadherin domain-containing protein</fullName>
    </recommendedName>
</protein>
<keyword evidence="5" id="KW-1133">Transmembrane helix</keyword>
<dbReference type="SMART" id="SM00112">
    <property type="entry name" value="CA"/>
    <property type="match status" value="1"/>
</dbReference>
<keyword evidence="3" id="KW-0677">Repeat</keyword>
<keyword evidence="11" id="KW-1185">Reference proteome</keyword>
<evidence type="ECO:0000256" key="2">
    <source>
        <dbReference type="ARBA" id="ARBA00022692"/>
    </source>
</evidence>
<dbReference type="PRINTS" id="PR00205">
    <property type="entry name" value="CADHERIN"/>
</dbReference>
<keyword evidence="6" id="KW-0472">Membrane</keyword>
<evidence type="ECO:0000256" key="3">
    <source>
        <dbReference type="ARBA" id="ARBA00022737"/>
    </source>
</evidence>
<proteinExistence type="predicted"/>
<dbReference type="PROSITE" id="PS00232">
    <property type="entry name" value="CADHERIN_1"/>
    <property type="match status" value="1"/>
</dbReference>
<dbReference type="PANTHER" id="PTHR24026">
    <property type="entry name" value="FAT ATYPICAL CADHERIN-RELATED"/>
    <property type="match status" value="1"/>
</dbReference>
<feature type="region of interest" description="Disordered" evidence="8">
    <location>
        <begin position="160"/>
        <end position="209"/>
    </location>
</feature>
<dbReference type="InterPro" id="IPR015919">
    <property type="entry name" value="Cadherin-like_sf"/>
</dbReference>
<comment type="caution">
    <text evidence="10">The sequence shown here is derived from an EMBL/GenBank/DDBJ whole genome shotgun (WGS) entry which is preliminary data.</text>
</comment>
<sequence length="209" mass="22863">MRRICICLEADGLDIRGNVDGKFSVGYRDAVVRTVVNLDRETTASYTLVLEAIDNGPVGKRRTGTATVFVTVLDVNDNRPIFLQSSYEASVPEDIPEGHSISSPIPHCTQKSLSEQGEAGDVTFSQKGVEEREPGPSEAQNRAAFTGLLAEAPLLGNKWAQKERAPLPGEQERQLWASREEGEDLERRLGALPSPPWRPQLLRGEGGRA</sequence>
<keyword evidence="2" id="KW-0812">Transmembrane</keyword>
<dbReference type="Proteomes" id="UP001159641">
    <property type="component" value="Unassembled WGS sequence"/>
</dbReference>
<reference evidence="10 11" key="1">
    <citation type="submission" date="2022-11" db="EMBL/GenBank/DDBJ databases">
        <title>Whole genome sequence of Eschrichtius robustus ER-17-0199.</title>
        <authorList>
            <person name="Bruniche-Olsen A."/>
            <person name="Black A.N."/>
            <person name="Fields C.J."/>
            <person name="Walden K."/>
            <person name="Dewoody J.A."/>
        </authorList>
    </citation>
    <scope>NUCLEOTIDE SEQUENCE [LARGE SCALE GENOMIC DNA]</scope>
    <source>
        <strain evidence="10">ER-17-0199</strain>
        <tissue evidence="10">Blubber</tissue>
    </source>
</reference>
<dbReference type="EMBL" id="JAIQCJ010000625">
    <property type="protein sequence ID" value="KAJ8795013.1"/>
    <property type="molecule type" value="Genomic_DNA"/>
</dbReference>
<dbReference type="GO" id="GO:0005886">
    <property type="term" value="C:plasma membrane"/>
    <property type="evidence" value="ECO:0007669"/>
    <property type="project" value="InterPro"/>
</dbReference>
<dbReference type="GO" id="GO:0007156">
    <property type="term" value="P:homophilic cell adhesion via plasma membrane adhesion molecules"/>
    <property type="evidence" value="ECO:0007669"/>
    <property type="project" value="InterPro"/>
</dbReference>
<organism evidence="10 11">
    <name type="scientific">Eschrichtius robustus</name>
    <name type="common">California gray whale</name>
    <name type="synonym">Eschrichtius gibbosus</name>
    <dbReference type="NCBI Taxonomy" id="9764"/>
    <lineage>
        <taxon>Eukaryota</taxon>
        <taxon>Metazoa</taxon>
        <taxon>Chordata</taxon>
        <taxon>Craniata</taxon>
        <taxon>Vertebrata</taxon>
        <taxon>Euteleostomi</taxon>
        <taxon>Mammalia</taxon>
        <taxon>Eutheria</taxon>
        <taxon>Laurasiatheria</taxon>
        <taxon>Artiodactyla</taxon>
        <taxon>Whippomorpha</taxon>
        <taxon>Cetacea</taxon>
        <taxon>Mysticeti</taxon>
        <taxon>Eschrichtiidae</taxon>
        <taxon>Eschrichtius</taxon>
    </lineage>
</organism>
<evidence type="ECO:0000256" key="7">
    <source>
        <dbReference type="PROSITE-ProRule" id="PRU00043"/>
    </source>
</evidence>
<dbReference type="CDD" id="cd11304">
    <property type="entry name" value="Cadherin_repeat"/>
    <property type="match status" value="1"/>
</dbReference>
<feature type="compositionally biased region" description="Basic and acidic residues" evidence="8">
    <location>
        <begin position="160"/>
        <end position="173"/>
    </location>
</feature>
<evidence type="ECO:0000256" key="6">
    <source>
        <dbReference type="ARBA" id="ARBA00023136"/>
    </source>
</evidence>
<evidence type="ECO:0000256" key="8">
    <source>
        <dbReference type="SAM" id="MobiDB-lite"/>
    </source>
</evidence>
<dbReference type="PROSITE" id="PS50268">
    <property type="entry name" value="CADHERIN_2"/>
    <property type="match status" value="1"/>
</dbReference>
<evidence type="ECO:0000256" key="5">
    <source>
        <dbReference type="ARBA" id="ARBA00022989"/>
    </source>
</evidence>
<feature type="domain" description="Cadherin" evidence="9">
    <location>
        <begin position="23"/>
        <end position="82"/>
    </location>
</feature>
<evidence type="ECO:0000259" key="9">
    <source>
        <dbReference type="PROSITE" id="PS50268"/>
    </source>
</evidence>